<dbReference type="RefSeq" id="WP_344604092.1">
    <property type="nucleotide sequence ID" value="NZ_BAAAHE010000014.1"/>
</dbReference>
<dbReference type="PANTHER" id="PTHR24321:SF8">
    <property type="entry name" value="ESTRADIOL 17-BETA-DEHYDROGENASE 8-RELATED"/>
    <property type="match status" value="1"/>
</dbReference>
<evidence type="ECO:0000256" key="1">
    <source>
        <dbReference type="ARBA" id="ARBA00006484"/>
    </source>
</evidence>
<dbReference type="InterPro" id="IPR002347">
    <property type="entry name" value="SDR_fam"/>
</dbReference>
<dbReference type="PRINTS" id="PR00080">
    <property type="entry name" value="SDRFAMILY"/>
</dbReference>
<sequence>MSRPDRFVGKSVIVTGAGQGLGRVYAEGIAAEGGSVVVADINDVAGKETVARIVEAGGRAMFVHTDISSRAGTEELARQTAAEFGGIDILLNNAAMYDGMAMAPFTELDETDWDRMFAVNVRGTWNCCKAVVPYMRERGTGTIVNIASTTALIGPPLLLHYTATKGAIVALTRALANELGEEGIRVTGCSPGVTYTQATNNILGDPVLGDIFVEMQAVKKKLQPEDVAPLVLFLCSDEAGMIVGQNYVVDGGWMKP</sequence>
<protein>
    <submittedName>
        <fullName evidence="3">3-oxoacyl-ACP reductase FabG</fullName>
    </submittedName>
</protein>
<evidence type="ECO:0000313" key="4">
    <source>
        <dbReference type="Proteomes" id="UP001500957"/>
    </source>
</evidence>
<dbReference type="EMBL" id="BAAAHE010000014">
    <property type="protein sequence ID" value="GAA0617338.1"/>
    <property type="molecule type" value="Genomic_DNA"/>
</dbReference>
<comment type="caution">
    <text evidence="3">The sequence shown here is derived from an EMBL/GenBank/DDBJ whole genome shotgun (WGS) entry which is preliminary data.</text>
</comment>
<evidence type="ECO:0000313" key="3">
    <source>
        <dbReference type="EMBL" id="GAA0617338.1"/>
    </source>
</evidence>
<dbReference type="Pfam" id="PF13561">
    <property type="entry name" value="adh_short_C2"/>
    <property type="match status" value="1"/>
</dbReference>
<keyword evidence="4" id="KW-1185">Reference proteome</keyword>
<accession>A0ABN1GRI2</accession>
<dbReference type="Proteomes" id="UP001500957">
    <property type="component" value="Unassembled WGS sequence"/>
</dbReference>
<evidence type="ECO:0000256" key="2">
    <source>
        <dbReference type="ARBA" id="ARBA00023002"/>
    </source>
</evidence>
<dbReference type="InterPro" id="IPR036291">
    <property type="entry name" value="NAD(P)-bd_dom_sf"/>
</dbReference>
<dbReference type="CDD" id="cd05233">
    <property type="entry name" value="SDR_c"/>
    <property type="match status" value="1"/>
</dbReference>
<dbReference type="NCBIfam" id="NF005559">
    <property type="entry name" value="PRK07231.1"/>
    <property type="match status" value="1"/>
</dbReference>
<dbReference type="PRINTS" id="PR00081">
    <property type="entry name" value="GDHRDH"/>
</dbReference>
<dbReference type="Gene3D" id="3.40.50.720">
    <property type="entry name" value="NAD(P)-binding Rossmann-like Domain"/>
    <property type="match status" value="1"/>
</dbReference>
<dbReference type="SUPFAM" id="SSF51735">
    <property type="entry name" value="NAD(P)-binding Rossmann-fold domains"/>
    <property type="match status" value="1"/>
</dbReference>
<gene>
    <name evidence="3" type="ORF">GCM10009547_19450</name>
</gene>
<name>A0ABN1GRI2_9ACTN</name>
<dbReference type="PROSITE" id="PS00061">
    <property type="entry name" value="ADH_SHORT"/>
    <property type="match status" value="1"/>
</dbReference>
<dbReference type="PANTHER" id="PTHR24321">
    <property type="entry name" value="DEHYDROGENASES, SHORT CHAIN"/>
    <property type="match status" value="1"/>
</dbReference>
<organism evidence="3 4">
    <name type="scientific">Sporichthya brevicatena</name>
    <dbReference type="NCBI Taxonomy" id="171442"/>
    <lineage>
        <taxon>Bacteria</taxon>
        <taxon>Bacillati</taxon>
        <taxon>Actinomycetota</taxon>
        <taxon>Actinomycetes</taxon>
        <taxon>Sporichthyales</taxon>
        <taxon>Sporichthyaceae</taxon>
        <taxon>Sporichthya</taxon>
    </lineage>
</organism>
<proteinExistence type="inferred from homology"/>
<keyword evidence="2" id="KW-0560">Oxidoreductase</keyword>
<dbReference type="InterPro" id="IPR020904">
    <property type="entry name" value="Sc_DH/Rdtase_CS"/>
</dbReference>
<comment type="similarity">
    <text evidence="1">Belongs to the short-chain dehydrogenases/reductases (SDR) family.</text>
</comment>
<reference evidence="3 4" key="1">
    <citation type="journal article" date="2019" name="Int. J. Syst. Evol. Microbiol.">
        <title>The Global Catalogue of Microorganisms (GCM) 10K type strain sequencing project: providing services to taxonomists for standard genome sequencing and annotation.</title>
        <authorList>
            <consortium name="The Broad Institute Genomics Platform"/>
            <consortium name="The Broad Institute Genome Sequencing Center for Infectious Disease"/>
            <person name="Wu L."/>
            <person name="Ma J."/>
        </authorList>
    </citation>
    <scope>NUCLEOTIDE SEQUENCE [LARGE SCALE GENOMIC DNA]</scope>
    <source>
        <strain evidence="3 4">JCM 10671</strain>
    </source>
</reference>